<evidence type="ECO:0000313" key="3">
    <source>
        <dbReference type="WBParaSite" id="nRc.2.0.1.t31440-RA"/>
    </source>
</evidence>
<evidence type="ECO:0000313" key="2">
    <source>
        <dbReference type="Proteomes" id="UP000887565"/>
    </source>
</evidence>
<feature type="compositionally biased region" description="Basic and acidic residues" evidence="1">
    <location>
        <begin position="528"/>
        <end position="541"/>
    </location>
</feature>
<organism evidence="2 3">
    <name type="scientific">Romanomermis culicivorax</name>
    <name type="common">Nematode worm</name>
    <dbReference type="NCBI Taxonomy" id="13658"/>
    <lineage>
        <taxon>Eukaryota</taxon>
        <taxon>Metazoa</taxon>
        <taxon>Ecdysozoa</taxon>
        <taxon>Nematoda</taxon>
        <taxon>Enoplea</taxon>
        <taxon>Dorylaimia</taxon>
        <taxon>Mermithida</taxon>
        <taxon>Mermithoidea</taxon>
        <taxon>Mermithidae</taxon>
        <taxon>Romanomermis</taxon>
    </lineage>
</organism>
<feature type="compositionally biased region" description="Basic and acidic residues" evidence="1">
    <location>
        <begin position="483"/>
        <end position="504"/>
    </location>
</feature>
<keyword evidence="2" id="KW-1185">Reference proteome</keyword>
<protein>
    <submittedName>
        <fullName evidence="3">Uncharacterized protein</fullName>
    </submittedName>
</protein>
<reference evidence="3" key="1">
    <citation type="submission" date="2022-11" db="UniProtKB">
        <authorList>
            <consortium name="WormBaseParasite"/>
        </authorList>
    </citation>
    <scope>IDENTIFICATION</scope>
</reference>
<feature type="compositionally biased region" description="Acidic residues" evidence="1">
    <location>
        <begin position="670"/>
        <end position="679"/>
    </location>
</feature>
<evidence type="ECO:0000256" key="1">
    <source>
        <dbReference type="SAM" id="MobiDB-lite"/>
    </source>
</evidence>
<sequence length="711" mass="82565">SKCRSTAEIVDHEYSTAINQKTNDDSIRNNIQNPLLEESNVFLDDQTLQMERRIRLNREEIAKQRKFQRECLRKVMDIADGKMDFEPLGLNMLYESLKLALILNKKSFLVMYYETWWRIFEATIEKLSPQLDDLSSNENSSQEIVNALEEIVAKLGVLNSHSNGLLRSIMQHSHIRFLQILVAKILPIASTSFIQKLCESLQNLYMLEDAKSSWGFLPENFTSKLIDRLKQLQLDIGLMSDADQKLFAVDIHTCIARVAKTLILLNCRIENDQKKFLVENCSKISDIIIQKCPELLNFDQHDLTTFIKHFRTACTGQMSAAHVISIWGDEDQLKEENFWQNWTKNMDKFDEMRQVWLTCIDRSLPSLSYARIRNVHNETVVAEFDLLKDVNLKTVDTKLLNSDIRAKLLKVALESKEQRLSPYLKSIMGHDTEEYDYENNITNRLSGRKVDAGRAGMKTERAPSRNRYNRRNESGGATGGYDSDTHFGNERYERFDRKQGDSRHFGRPTFDANDEVEHYREQSNFNSPRRESSQRFDRDSSNKVQQGHVSGKTARYNSFESEGDYALDQNPRPSNSLRSKKFVDESDVSQHIGQTARYNSFESEGDYALDQNPKRSNSLRSKKFVDEFDVSQNIDFSSKPPSFRRKMRMTQEKIHSSREKPSERIRSDPMDDFEGDDDFGALAPKSRRQRQTSARRVSDRKPLEEDDSEFI</sequence>
<accession>A0A915JZQ0</accession>
<dbReference type="Proteomes" id="UP000887565">
    <property type="component" value="Unplaced"/>
</dbReference>
<dbReference type="WBParaSite" id="nRc.2.0.1.t31440-RA">
    <property type="protein sequence ID" value="nRc.2.0.1.t31440-RA"/>
    <property type="gene ID" value="nRc.2.0.1.g31440"/>
</dbReference>
<feature type="compositionally biased region" description="Polar residues" evidence="1">
    <location>
        <begin position="589"/>
        <end position="602"/>
    </location>
</feature>
<feature type="compositionally biased region" description="Basic and acidic residues" evidence="1">
    <location>
        <begin position="649"/>
        <end position="669"/>
    </location>
</feature>
<proteinExistence type="predicted"/>
<dbReference type="AlphaFoldDB" id="A0A915JZQ0"/>
<name>A0A915JZQ0_ROMCU</name>
<feature type="region of interest" description="Disordered" evidence="1">
    <location>
        <begin position="446"/>
        <end position="615"/>
    </location>
</feature>
<feature type="compositionally biased region" description="Basic and acidic residues" evidence="1">
    <location>
        <begin position="448"/>
        <end position="463"/>
    </location>
</feature>
<feature type="region of interest" description="Disordered" evidence="1">
    <location>
        <begin position="635"/>
        <end position="711"/>
    </location>
</feature>